<protein>
    <recommendedName>
        <fullName evidence="8 9">Dephospho-CoA kinase</fullName>
        <ecNumber evidence="8 9">2.7.1.24</ecNumber>
    </recommendedName>
    <alternativeName>
        <fullName evidence="8">Dephosphocoenzyme A kinase</fullName>
    </alternativeName>
</protein>
<dbReference type="Pfam" id="PF01121">
    <property type="entry name" value="CoaE"/>
    <property type="match status" value="1"/>
</dbReference>
<keyword evidence="4 8" id="KW-0547">Nucleotide-binding</keyword>
<feature type="binding site" evidence="8">
    <location>
        <begin position="11"/>
        <end position="16"/>
    </location>
    <ligand>
        <name>ATP</name>
        <dbReference type="ChEBI" id="CHEBI:30616"/>
    </ligand>
</feature>
<keyword evidence="5 8" id="KW-0418">Kinase</keyword>
<proteinExistence type="inferred from homology"/>
<comment type="pathway">
    <text evidence="8">Cofactor biosynthesis; coenzyme A biosynthesis; CoA from (R)-pantothenate: step 5/5.</text>
</comment>
<dbReference type="Gene3D" id="3.40.50.300">
    <property type="entry name" value="P-loop containing nucleotide triphosphate hydrolases"/>
    <property type="match status" value="1"/>
</dbReference>
<dbReference type="InterPro" id="IPR001977">
    <property type="entry name" value="Depp_CoAkinase"/>
</dbReference>
<evidence type="ECO:0000256" key="1">
    <source>
        <dbReference type="ARBA" id="ARBA00009018"/>
    </source>
</evidence>
<dbReference type="GO" id="GO:0005524">
    <property type="term" value="F:ATP binding"/>
    <property type="evidence" value="ECO:0007669"/>
    <property type="project" value="UniProtKB-UniRule"/>
</dbReference>
<dbReference type="CDD" id="cd02022">
    <property type="entry name" value="DPCK"/>
    <property type="match status" value="1"/>
</dbReference>
<organism evidence="10 11">
    <name type="scientific">Negativicoccus succinicivorans</name>
    <dbReference type="NCBI Taxonomy" id="620903"/>
    <lineage>
        <taxon>Bacteria</taxon>
        <taxon>Bacillati</taxon>
        <taxon>Bacillota</taxon>
        <taxon>Negativicutes</taxon>
        <taxon>Veillonellales</taxon>
        <taxon>Veillonellaceae</taxon>
        <taxon>Negativicoccus</taxon>
    </lineage>
</organism>
<dbReference type="AlphaFoldDB" id="A0A841R4W6"/>
<sequence>MKKIGLTGGIASGKSEVSRWLQQHDVPILDADLAARLVVKPGHAVYDAIVEEFGVGILQPDQQVHRAKLADVIFNDSAARKKLNAIMHPAILDWFERESDRLAAAGEPFVVWDIPLLIDLGWQNKVDQVWVVRATRSQQIERLRLRNGLSEEMAKRRLAAQLDPQLRENFADVIIDNSGSLLDTYQQLERLLKNLREETHA</sequence>
<keyword evidence="11" id="KW-1185">Reference proteome</keyword>
<evidence type="ECO:0000256" key="5">
    <source>
        <dbReference type="ARBA" id="ARBA00022777"/>
    </source>
</evidence>
<dbReference type="GeneID" id="93486411"/>
<dbReference type="UniPathway" id="UPA00241">
    <property type="reaction ID" value="UER00356"/>
</dbReference>
<evidence type="ECO:0000256" key="7">
    <source>
        <dbReference type="ARBA" id="ARBA00022993"/>
    </source>
</evidence>
<comment type="caution">
    <text evidence="10">The sequence shown here is derived from an EMBL/GenBank/DDBJ whole genome shotgun (WGS) entry which is preliminary data.</text>
</comment>
<evidence type="ECO:0000313" key="10">
    <source>
        <dbReference type="EMBL" id="MBB6478089.1"/>
    </source>
</evidence>
<dbReference type="RefSeq" id="WP_159823233.1">
    <property type="nucleotide sequence ID" value="NZ_CABWNB010000004.1"/>
</dbReference>
<dbReference type="OrthoDB" id="9812943at2"/>
<dbReference type="PANTHER" id="PTHR10695">
    <property type="entry name" value="DEPHOSPHO-COA KINASE-RELATED"/>
    <property type="match status" value="1"/>
</dbReference>
<evidence type="ECO:0000256" key="2">
    <source>
        <dbReference type="ARBA" id="ARBA00022490"/>
    </source>
</evidence>
<reference evidence="10 11" key="1">
    <citation type="submission" date="2020-08" db="EMBL/GenBank/DDBJ databases">
        <title>Genomic Encyclopedia of Type Strains, Phase IV (KMG-IV): sequencing the most valuable type-strain genomes for metagenomic binning, comparative biology and taxonomic classification.</title>
        <authorList>
            <person name="Goeker M."/>
        </authorList>
    </citation>
    <scope>NUCLEOTIDE SEQUENCE [LARGE SCALE GENOMIC DNA]</scope>
    <source>
        <strain evidence="10 11">DSM 21255</strain>
    </source>
</reference>
<dbReference type="NCBIfam" id="TIGR00152">
    <property type="entry name" value="dephospho-CoA kinase"/>
    <property type="match status" value="1"/>
</dbReference>
<evidence type="ECO:0000256" key="3">
    <source>
        <dbReference type="ARBA" id="ARBA00022679"/>
    </source>
</evidence>
<evidence type="ECO:0000256" key="4">
    <source>
        <dbReference type="ARBA" id="ARBA00022741"/>
    </source>
</evidence>
<comment type="catalytic activity">
    <reaction evidence="8">
        <text>3'-dephospho-CoA + ATP = ADP + CoA + H(+)</text>
        <dbReference type="Rhea" id="RHEA:18245"/>
        <dbReference type="ChEBI" id="CHEBI:15378"/>
        <dbReference type="ChEBI" id="CHEBI:30616"/>
        <dbReference type="ChEBI" id="CHEBI:57287"/>
        <dbReference type="ChEBI" id="CHEBI:57328"/>
        <dbReference type="ChEBI" id="CHEBI:456216"/>
        <dbReference type="EC" id="2.7.1.24"/>
    </reaction>
</comment>
<dbReference type="HAMAP" id="MF_00376">
    <property type="entry name" value="Dephospho_CoA_kinase"/>
    <property type="match status" value="1"/>
</dbReference>
<dbReference type="Proteomes" id="UP000591941">
    <property type="component" value="Unassembled WGS sequence"/>
</dbReference>
<comment type="similarity">
    <text evidence="1 8">Belongs to the CoaE family.</text>
</comment>
<gene>
    <name evidence="8" type="primary">coaE</name>
    <name evidence="10" type="ORF">HNR45_001150</name>
</gene>
<dbReference type="EMBL" id="JACHHI010000005">
    <property type="protein sequence ID" value="MBB6478089.1"/>
    <property type="molecule type" value="Genomic_DNA"/>
</dbReference>
<keyword evidence="7 8" id="KW-0173">Coenzyme A biosynthesis</keyword>
<dbReference type="GO" id="GO:0005737">
    <property type="term" value="C:cytoplasm"/>
    <property type="evidence" value="ECO:0007669"/>
    <property type="project" value="UniProtKB-SubCell"/>
</dbReference>
<dbReference type="InterPro" id="IPR027417">
    <property type="entry name" value="P-loop_NTPase"/>
</dbReference>
<evidence type="ECO:0000256" key="8">
    <source>
        <dbReference type="HAMAP-Rule" id="MF_00376"/>
    </source>
</evidence>
<accession>A0A841R4W6</accession>
<evidence type="ECO:0000313" key="11">
    <source>
        <dbReference type="Proteomes" id="UP000591941"/>
    </source>
</evidence>
<comment type="function">
    <text evidence="8">Catalyzes the phosphorylation of the 3'-hydroxyl group of dephosphocoenzyme A to form coenzyme A.</text>
</comment>
<dbReference type="SUPFAM" id="SSF52540">
    <property type="entry name" value="P-loop containing nucleoside triphosphate hydrolases"/>
    <property type="match status" value="1"/>
</dbReference>
<evidence type="ECO:0000256" key="6">
    <source>
        <dbReference type="ARBA" id="ARBA00022840"/>
    </source>
</evidence>
<dbReference type="GO" id="GO:0004140">
    <property type="term" value="F:dephospho-CoA kinase activity"/>
    <property type="evidence" value="ECO:0007669"/>
    <property type="project" value="UniProtKB-UniRule"/>
</dbReference>
<keyword evidence="6 8" id="KW-0067">ATP-binding</keyword>
<dbReference type="PANTHER" id="PTHR10695:SF46">
    <property type="entry name" value="BIFUNCTIONAL COENZYME A SYNTHASE-RELATED"/>
    <property type="match status" value="1"/>
</dbReference>
<dbReference type="EC" id="2.7.1.24" evidence="8 9"/>
<dbReference type="PROSITE" id="PS51219">
    <property type="entry name" value="DPCK"/>
    <property type="match status" value="1"/>
</dbReference>
<dbReference type="GO" id="GO:0015937">
    <property type="term" value="P:coenzyme A biosynthetic process"/>
    <property type="evidence" value="ECO:0007669"/>
    <property type="project" value="UniProtKB-UniRule"/>
</dbReference>
<name>A0A841R4W6_9FIRM</name>
<keyword evidence="2 8" id="KW-0963">Cytoplasm</keyword>
<dbReference type="FunFam" id="3.40.50.300:FF:000991">
    <property type="entry name" value="Dephospho-CoA kinase"/>
    <property type="match status" value="1"/>
</dbReference>
<evidence type="ECO:0000256" key="9">
    <source>
        <dbReference type="NCBIfam" id="TIGR00152"/>
    </source>
</evidence>
<keyword evidence="3 8" id="KW-0808">Transferase</keyword>
<comment type="subcellular location">
    <subcellularLocation>
        <location evidence="8">Cytoplasm</location>
    </subcellularLocation>
</comment>